<dbReference type="RefSeq" id="WP_179534076.1">
    <property type="nucleotide sequence ID" value="NZ_JACBYW010000001.1"/>
</dbReference>
<name>A0A852YU10_9ACTN</name>
<gene>
    <name evidence="1" type="ORF">FHR84_000884</name>
</gene>
<dbReference type="AlphaFoldDB" id="A0A852YU10"/>
<dbReference type="InterPro" id="IPR036388">
    <property type="entry name" value="WH-like_DNA-bd_sf"/>
</dbReference>
<comment type="caution">
    <text evidence="1">The sequence shown here is derived from an EMBL/GenBank/DDBJ whole genome shotgun (WGS) entry which is preliminary data.</text>
</comment>
<dbReference type="SUPFAM" id="SSF46785">
    <property type="entry name" value="Winged helix' DNA-binding domain"/>
    <property type="match status" value="1"/>
</dbReference>
<reference evidence="1 2" key="1">
    <citation type="submission" date="2020-07" db="EMBL/GenBank/DDBJ databases">
        <title>Genomic Encyclopedia of Type Strains, Phase III (KMG-III): the genomes of soil and plant-associated and newly described type strains.</title>
        <authorList>
            <person name="Whitman W."/>
        </authorList>
    </citation>
    <scope>NUCLEOTIDE SEQUENCE [LARGE SCALE GENOMIC DNA]</scope>
    <source>
        <strain evidence="1 2">CECT 8576</strain>
    </source>
</reference>
<dbReference type="EMBL" id="JACBYW010000001">
    <property type="protein sequence ID" value="NYH77570.1"/>
    <property type="molecule type" value="Genomic_DNA"/>
</dbReference>
<sequence length="146" mass="16320">MLQKNTTKRLGYWLVLLHQLFDSATERALSGEQLTRREWQVLHAVNIGMRTVSDVDKGLAPFLVEDEMNSYRGVLETFAERGWVVLDGGSIETTESGVLAHDRAEVLVNSYASGALEGITEEEFLATNDVLRRIALNLDPKSVEDN</sequence>
<accession>A0A852YU10</accession>
<protein>
    <recommendedName>
        <fullName evidence="3">DNA-binding transcriptional regulator, MarR family</fullName>
    </recommendedName>
</protein>
<evidence type="ECO:0000313" key="1">
    <source>
        <dbReference type="EMBL" id="NYH77570.1"/>
    </source>
</evidence>
<dbReference type="Gene3D" id="1.10.10.10">
    <property type="entry name" value="Winged helix-like DNA-binding domain superfamily/Winged helix DNA-binding domain"/>
    <property type="match status" value="1"/>
</dbReference>
<dbReference type="InterPro" id="IPR036390">
    <property type="entry name" value="WH_DNA-bd_sf"/>
</dbReference>
<dbReference type="Proteomes" id="UP000548304">
    <property type="component" value="Unassembled WGS sequence"/>
</dbReference>
<proteinExistence type="predicted"/>
<evidence type="ECO:0000313" key="2">
    <source>
        <dbReference type="Proteomes" id="UP000548304"/>
    </source>
</evidence>
<evidence type="ECO:0008006" key="3">
    <source>
        <dbReference type="Google" id="ProtNLM"/>
    </source>
</evidence>
<keyword evidence="2" id="KW-1185">Reference proteome</keyword>
<organism evidence="1 2">
    <name type="scientific">Actinopolyspora biskrensis</name>
    <dbReference type="NCBI Taxonomy" id="1470178"/>
    <lineage>
        <taxon>Bacteria</taxon>
        <taxon>Bacillati</taxon>
        <taxon>Actinomycetota</taxon>
        <taxon>Actinomycetes</taxon>
        <taxon>Actinopolysporales</taxon>
        <taxon>Actinopolysporaceae</taxon>
        <taxon>Actinopolyspora</taxon>
    </lineage>
</organism>